<sequence length="121" mass="13454">MRCGDNECGGGVVCGVVVCGYVCMNSGLDMERNRKCCCVEWIEARGGDWVRGGILFHIQRVAAILLLLRFTVSGAAGFHSSSSIHREWYGTLRFFFFFSDSGLDFRSMERGFQGLVAKHLS</sequence>
<proteinExistence type="predicted"/>
<dbReference type="Proteomes" id="UP001372338">
    <property type="component" value="Unassembled WGS sequence"/>
</dbReference>
<protein>
    <submittedName>
        <fullName evidence="1">Uncharacterized protein</fullName>
    </submittedName>
</protein>
<name>A0AAN9P1J6_CROPI</name>
<dbReference type="EMBL" id="JAYWIO010000002">
    <property type="protein sequence ID" value="KAK7282769.1"/>
    <property type="molecule type" value="Genomic_DNA"/>
</dbReference>
<organism evidence="1 2">
    <name type="scientific">Crotalaria pallida</name>
    <name type="common">Smooth rattlebox</name>
    <name type="synonym">Crotalaria striata</name>
    <dbReference type="NCBI Taxonomy" id="3830"/>
    <lineage>
        <taxon>Eukaryota</taxon>
        <taxon>Viridiplantae</taxon>
        <taxon>Streptophyta</taxon>
        <taxon>Embryophyta</taxon>
        <taxon>Tracheophyta</taxon>
        <taxon>Spermatophyta</taxon>
        <taxon>Magnoliopsida</taxon>
        <taxon>eudicotyledons</taxon>
        <taxon>Gunneridae</taxon>
        <taxon>Pentapetalae</taxon>
        <taxon>rosids</taxon>
        <taxon>fabids</taxon>
        <taxon>Fabales</taxon>
        <taxon>Fabaceae</taxon>
        <taxon>Papilionoideae</taxon>
        <taxon>50 kb inversion clade</taxon>
        <taxon>genistoids sensu lato</taxon>
        <taxon>core genistoids</taxon>
        <taxon>Crotalarieae</taxon>
        <taxon>Crotalaria</taxon>
    </lineage>
</organism>
<accession>A0AAN9P1J6</accession>
<comment type="caution">
    <text evidence="1">The sequence shown here is derived from an EMBL/GenBank/DDBJ whole genome shotgun (WGS) entry which is preliminary data.</text>
</comment>
<dbReference type="AlphaFoldDB" id="A0AAN9P1J6"/>
<gene>
    <name evidence="1" type="ORF">RIF29_11807</name>
</gene>
<evidence type="ECO:0000313" key="1">
    <source>
        <dbReference type="EMBL" id="KAK7282769.1"/>
    </source>
</evidence>
<keyword evidence="2" id="KW-1185">Reference proteome</keyword>
<reference evidence="1 2" key="1">
    <citation type="submission" date="2024-01" db="EMBL/GenBank/DDBJ databases">
        <title>The genomes of 5 underutilized Papilionoideae crops provide insights into root nodulation and disease resistanc.</title>
        <authorList>
            <person name="Yuan L."/>
        </authorList>
    </citation>
    <scope>NUCLEOTIDE SEQUENCE [LARGE SCALE GENOMIC DNA]</scope>
    <source>
        <strain evidence="1">ZHUSHIDOU_FW_LH</strain>
        <tissue evidence="1">Leaf</tissue>
    </source>
</reference>
<evidence type="ECO:0000313" key="2">
    <source>
        <dbReference type="Proteomes" id="UP001372338"/>
    </source>
</evidence>